<gene>
    <name evidence="3" type="ORF">L201_004795</name>
</gene>
<organism evidence="3 4">
    <name type="scientific">Kwoniella dendrophila CBS 6074</name>
    <dbReference type="NCBI Taxonomy" id="1295534"/>
    <lineage>
        <taxon>Eukaryota</taxon>
        <taxon>Fungi</taxon>
        <taxon>Dikarya</taxon>
        <taxon>Basidiomycota</taxon>
        <taxon>Agaricomycotina</taxon>
        <taxon>Tremellomycetes</taxon>
        <taxon>Tremellales</taxon>
        <taxon>Cryptococcaceae</taxon>
        <taxon>Kwoniella</taxon>
    </lineage>
</organism>
<keyword evidence="2" id="KW-1133">Transmembrane helix</keyword>
<evidence type="ECO:0000256" key="1">
    <source>
        <dbReference type="SAM" id="MobiDB-lite"/>
    </source>
</evidence>
<dbReference type="Proteomes" id="UP001355207">
    <property type="component" value="Chromosome 6"/>
</dbReference>
<feature type="compositionally biased region" description="Basic and acidic residues" evidence="1">
    <location>
        <begin position="572"/>
        <end position="607"/>
    </location>
</feature>
<feature type="compositionally biased region" description="Polar residues" evidence="1">
    <location>
        <begin position="555"/>
        <end position="564"/>
    </location>
</feature>
<evidence type="ECO:0000313" key="3">
    <source>
        <dbReference type="EMBL" id="WWC89867.1"/>
    </source>
</evidence>
<dbReference type="GeneID" id="91095465"/>
<feature type="compositionally biased region" description="Gly residues" evidence="1">
    <location>
        <begin position="291"/>
        <end position="300"/>
    </location>
</feature>
<dbReference type="PANTHER" id="PTHR28297:SF1">
    <property type="entry name" value="FUNGAL PROTEIN"/>
    <property type="match status" value="1"/>
</dbReference>
<feature type="compositionally biased region" description="Low complexity" evidence="1">
    <location>
        <begin position="340"/>
        <end position="358"/>
    </location>
</feature>
<feature type="transmembrane region" description="Helical" evidence="2">
    <location>
        <begin position="17"/>
        <end position="44"/>
    </location>
</feature>
<feature type="transmembrane region" description="Helical" evidence="2">
    <location>
        <begin position="195"/>
        <end position="221"/>
    </location>
</feature>
<keyword evidence="2" id="KW-0472">Membrane</keyword>
<dbReference type="RefSeq" id="XP_066076630.1">
    <property type="nucleotide sequence ID" value="XM_066220533.1"/>
</dbReference>
<feature type="transmembrane region" description="Helical" evidence="2">
    <location>
        <begin position="241"/>
        <end position="264"/>
    </location>
</feature>
<feature type="region of interest" description="Disordered" evidence="1">
    <location>
        <begin position="464"/>
        <end position="523"/>
    </location>
</feature>
<name>A0AAX4JWU5_9TREE</name>
<protein>
    <submittedName>
        <fullName evidence="3">Uncharacterized protein</fullName>
    </submittedName>
</protein>
<keyword evidence="4" id="KW-1185">Reference proteome</keyword>
<dbReference type="Pfam" id="PF10445">
    <property type="entry name" value="DUF2456"/>
    <property type="match status" value="1"/>
</dbReference>
<evidence type="ECO:0000313" key="4">
    <source>
        <dbReference type="Proteomes" id="UP001355207"/>
    </source>
</evidence>
<keyword evidence="2" id="KW-0812">Transmembrane</keyword>
<proteinExistence type="predicted"/>
<feature type="region of interest" description="Disordered" evidence="1">
    <location>
        <begin position="113"/>
        <end position="154"/>
    </location>
</feature>
<feature type="compositionally biased region" description="Low complexity" evidence="1">
    <location>
        <begin position="383"/>
        <end position="397"/>
    </location>
</feature>
<dbReference type="PANTHER" id="PTHR28297">
    <property type="entry name" value="FUNGAL PROTEIN"/>
    <property type="match status" value="1"/>
</dbReference>
<reference evidence="3 4" key="1">
    <citation type="submission" date="2024-01" db="EMBL/GenBank/DDBJ databases">
        <title>Comparative genomics of Cryptococcus and Kwoniella reveals pathogenesis evolution and contrasting modes of karyotype evolution via chromosome fusion or intercentromeric recombination.</title>
        <authorList>
            <person name="Coelho M.A."/>
            <person name="David-Palma M."/>
            <person name="Shea T."/>
            <person name="Bowers K."/>
            <person name="McGinley-Smith S."/>
            <person name="Mohammad A.W."/>
            <person name="Gnirke A."/>
            <person name="Yurkov A.M."/>
            <person name="Nowrousian M."/>
            <person name="Sun S."/>
            <person name="Cuomo C.A."/>
            <person name="Heitman J."/>
        </authorList>
    </citation>
    <scope>NUCLEOTIDE SEQUENCE [LARGE SCALE GENOMIC DNA]</scope>
    <source>
        <strain evidence="3 4">CBS 6074</strain>
    </source>
</reference>
<feature type="region of interest" description="Disordered" evidence="1">
    <location>
        <begin position="536"/>
        <end position="607"/>
    </location>
</feature>
<accession>A0AAX4JWU5</accession>
<dbReference type="EMBL" id="CP144103">
    <property type="protein sequence ID" value="WWC89867.1"/>
    <property type="molecule type" value="Genomic_DNA"/>
</dbReference>
<feature type="region of interest" description="Disordered" evidence="1">
    <location>
        <begin position="280"/>
        <end position="407"/>
    </location>
</feature>
<evidence type="ECO:0000256" key="2">
    <source>
        <dbReference type="SAM" id="Phobius"/>
    </source>
</evidence>
<sequence length="607" mass="65600">MKSLFTPFPTPLSNRQWFYLLVLQGVGAGIIDGGANFAVAYAMYHGQKDIRMWVLAKNTIAGDLGVTPIIQCLASMLITSTLVHTDLHHNAVKPLAFVWPHVEHLPDPREIINRLGNSSKQKPKQNVIDKENQSSPSPSPSPEEKQIVQQGEKSMKGRKGGFVYYFKMLIRFIFEGTENSSITKIENSAALPLRILLTLAQGAAIGIIFGLPIFLIFIIVLGPIYKHDNLVSDDKWKWSPMVIKCIYGAVVGWITNPIIACLALGSQAEHHLIIISENQNQEQDLEQGQEARGGGGGGGVETIHEDEEFLPPPPIPDGGGSLRIPSIANGDSPRSVNRPRALSNLSTASSSRSGLGSRSKIRPPLITNCSNLPITSDLPLPPSSSSSLRRGSLSSLPKTPRSPGILQIGESNLLNIPSNSVNIERPSIQPLGSQSGRNRGATISSYISQTDSIASSNYSYALGGTGGRAKRQPNRPRAISSLSNTVRQPSFGPPNPNSPKIMLDNDNNDEERLKGSPMNRQFRSSSVGMHNITNTTMDSGSAGVAGAGEREVKTGSPTTTSNLTPPVWDVFGKIEESKSPIRSPSKELNRVEVTGKNDNKEGKEREI</sequence>
<dbReference type="AlphaFoldDB" id="A0AAX4JWU5"/>
<dbReference type="InterPro" id="IPR018852">
    <property type="entry name" value="DUF2456"/>
</dbReference>